<sequence>MKSDSLLCLTISGPEKVGKGRTVISLLLLGVVFVESAKFSEKKPERTIDALKKSDNELQLGPKEQAMLEALVDQAIAQEELARQVRSSAQHKSSNIKRFSSSLPSDTPAPEYGPPLSYDKKEFSLWTFKKAILNAILQAIKAITGGVIALNGQLIKVKGHLVAAKGKLLETKGDAITEFGKHLATKALLTPMHVSTYDHKVPTTSYGPPPSGPTDPYPAAIPPSSYGPPPSAPTGPYAAAIPPSSYGPPPGPSAPSHSYGPPASASYTGHTSSFGGPSGFGSPVQSFGSYSGHSAPSSFDSSFYGPPPPASPALHSYTDSYHPHSIKRETTVAEKKTASDGVQPGGLVILKSIELPTLQSSDKLSLNKHLQDFSKTSVKRIDRQIYY</sequence>
<feature type="region of interest" description="Disordered" evidence="1">
    <location>
        <begin position="200"/>
        <end position="270"/>
    </location>
</feature>
<feature type="compositionally biased region" description="Polar residues" evidence="1">
    <location>
        <begin position="86"/>
        <end position="105"/>
    </location>
</feature>
<dbReference type="STRING" id="13249.T1HMQ1"/>
<evidence type="ECO:0000313" key="2">
    <source>
        <dbReference type="EnsemblMetazoa" id="RPRC005325-PA"/>
    </source>
</evidence>
<dbReference type="eggNOG" id="KOG3656">
    <property type="taxonomic scope" value="Eukaryota"/>
</dbReference>
<name>T1HMQ1_RHOPR</name>
<dbReference type="AlphaFoldDB" id="T1HMQ1"/>
<accession>T1HMQ1</accession>
<feature type="compositionally biased region" description="Pro residues" evidence="1">
    <location>
        <begin position="207"/>
        <end position="233"/>
    </location>
</feature>
<feature type="compositionally biased region" description="Low complexity" evidence="1">
    <location>
        <begin position="234"/>
        <end position="244"/>
    </location>
</feature>
<feature type="region of interest" description="Disordered" evidence="1">
    <location>
        <begin position="86"/>
        <end position="113"/>
    </location>
</feature>
<keyword evidence="3" id="KW-1185">Reference proteome</keyword>
<dbReference type="Proteomes" id="UP000015103">
    <property type="component" value="Unassembled WGS sequence"/>
</dbReference>
<evidence type="ECO:0000313" key="3">
    <source>
        <dbReference type="Proteomes" id="UP000015103"/>
    </source>
</evidence>
<dbReference type="EMBL" id="ACPB03017457">
    <property type="status" value="NOT_ANNOTATED_CDS"/>
    <property type="molecule type" value="Genomic_DNA"/>
</dbReference>
<feature type="compositionally biased region" description="Low complexity" evidence="1">
    <location>
        <begin position="254"/>
        <end position="270"/>
    </location>
</feature>
<reference evidence="2" key="1">
    <citation type="submission" date="2015-05" db="UniProtKB">
        <authorList>
            <consortium name="EnsemblMetazoa"/>
        </authorList>
    </citation>
    <scope>IDENTIFICATION</scope>
</reference>
<feature type="region of interest" description="Disordered" evidence="1">
    <location>
        <begin position="298"/>
        <end position="317"/>
    </location>
</feature>
<evidence type="ECO:0000256" key="1">
    <source>
        <dbReference type="SAM" id="MobiDB-lite"/>
    </source>
</evidence>
<dbReference type="InParanoid" id="T1HMQ1"/>
<dbReference type="EnsemblMetazoa" id="RPRC005325-RA">
    <property type="protein sequence ID" value="RPRC005325-PA"/>
    <property type="gene ID" value="RPRC005325"/>
</dbReference>
<protein>
    <submittedName>
        <fullName evidence="2">Uncharacterized protein</fullName>
    </submittedName>
</protein>
<proteinExistence type="predicted"/>
<dbReference type="VEuPathDB" id="VectorBase:RPRC005325"/>
<dbReference type="HOGENOM" id="CLU_714377_0_0_1"/>
<dbReference type="OMA" id="YHPHSIK"/>
<organism evidence="2 3">
    <name type="scientific">Rhodnius prolixus</name>
    <name type="common">Triatomid bug</name>
    <dbReference type="NCBI Taxonomy" id="13249"/>
    <lineage>
        <taxon>Eukaryota</taxon>
        <taxon>Metazoa</taxon>
        <taxon>Ecdysozoa</taxon>
        <taxon>Arthropoda</taxon>
        <taxon>Hexapoda</taxon>
        <taxon>Insecta</taxon>
        <taxon>Pterygota</taxon>
        <taxon>Neoptera</taxon>
        <taxon>Paraneoptera</taxon>
        <taxon>Hemiptera</taxon>
        <taxon>Heteroptera</taxon>
        <taxon>Panheteroptera</taxon>
        <taxon>Cimicomorpha</taxon>
        <taxon>Reduviidae</taxon>
        <taxon>Triatominae</taxon>
        <taxon>Rhodnius</taxon>
    </lineage>
</organism>